<dbReference type="AlphaFoldDB" id="A0A9D7XNN6"/>
<evidence type="ECO:0000313" key="3">
    <source>
        <dbReference type="Proteomes" id="UP000808337"/>
    </source>
</evidence>
<accession>A0A9D7XNN6</accession>
<organism evidence="2 3">
    <name type="scientific">Candidatus Opimibacter skivensis</name>
    <dbReference type="NCBI Taxonomy" id="2982028"/>
    <lineage>
        <taxon>Bacteria</taxon>
        <taxon>Pseudomonadati</taxon>
        <taxon>Bacteroidota</taxon>
        <taxon>Saprospiria</taxon>
        <taxon>Saprospirales</taxon>
        <taxon>Saprospiraceae</taxon>
        <taxon>Candidatus Opimibacter</taxon>
    </lineage>
</organism>
<dbReference type="Gene3D" id="3.60.10.10">
    <property type="entry name" value="Endonuclease/exonuclease/phosphatase"/>
    <property type="match status" value="1"/>
</dbReference>
<name>A0A9D7XNN6_9BACT</name>
<evidence type="ECO:0000259" key="1">
    <source>
        <dbReference type="Pfam" id="PF03372"/>
    </source>
</evidence>
<dbReference type="Pfam" id="PF03372">
    <property type="entry name" value="Exo_endo_phos"/>
    <property type="match status" value="1"/>
</dbReference>
<gene>
    <name evidence="2" type="ORF">IPP15_14510</name>
</gene>
<proteinExistence type="predicted"/>
<dbReference type="GO" id="GO:0004519">
    <property type="term" value="F:endonuclease activity"/>
    <property type="evidence" value="ECO:0007669"/>
    <property type="project" value="UniProtKB-KW"/>
</dbReference>
<dbReference type="SUPFAM" id="SSF56219">
    <property type="entry name" value="DNase I-like"/>
    <property type="match status" value="1"/>
</dbReference>
<dbReference type="Proteomes" id="UP000808337">
    <property type="component" value="Unassembled WGS sequence"/>
</dbReference>
<dbReference type="InterPro" id="IPR005135">
    <property type="entry name" value="Endo/exonuclease/phosphatase"/>
</dbReference>
<dbReference type="InterPro" id="IPR036691">
    <property type="entry name" value="Endo/exonu/phosph_ase_sf"/>
</dbReference>
<keyword evidence="2" id="KW-0378">Hydrolase</keyword>
<reference evidence="2 3" key="1">
    <citation type="submission" date="2020-10" db="EMBL/GenBank/DDBJ databases">
        <title>Connecting structure to function with the recovery of over 1000 high-quality activated sludge metagenome-assembled genomes encoding full-length rRNA genes using long-read sequencing.</title>
        <authorList>
            <person name="Singleton C.M."/>
            <person name="Petriglieri F."/>
            <person name="Kristensen J.M."/>
            <person name="Kirkegaard R.H."/>
            <person name="Michaelsen T.Y."/>
            <person name="Andersen M.H."/>
            <person name="Karst S.M."/>
            <person name="Dueholm M.S."/>
            <person name="Nielsen P.H."/>
            <person name="Albertsen M."/>
        </authorList>
    </citation>
    <scope>NUCLEOTIDE SEQUENCE [LARGE SCALE GENOMIC DNA]</scope>
    <source>
        <strain evidence="2">Ribe_18-Q3-R11-54_MAXAC.273</strain>
    </source>
</reference>
<dbReference type="EMBL" id="JADKGY010000020">
    <property type="protein sequence ID" value="MBK9983574.1"/>
    <property type="molecule type" value="Genomic_DNA"/>
</dbReference>
<protein>
    <submittedName>
        <fullName evidence="2">Endonuclease/exonuclease/phosphatase family protein</fullName>
    </submittedName>
</protein>
<comment type="caution">
    <text evidence="2">The sequence shown here is derived from an EMBL/GenBank/DDBJ whole genome shotgun (WGS) entry which is preliminary data.</text>
</comment>
<keyword evidence="2" id="KW-0255">Endonuclease</keyword>
<feature type="domain" description="Endonuclease/exonuclease/phosphatase" evidence="1">
    <location>
        <begin position="4"/>
        <end position="210"/>
    </location>
</feature>
<keyword evidence="2" id="KW-0540">Nuclease</keyword>
<sequence>MRLITWNCQGAFRKKAEHILHLKPDILIVQECEHTDKMDFDAFIHKPYNFHWYGDNHHKGIGIFSFAEYKFELLPQYNSKFRYILPFRVTSQEESFLLFAIWAMDSKENYKERYVGQIWLAIHHYAEMFAEPSILIGDFNSNTIWDRKERVGNHSDVVSKLSENNIHSIYHRHFNCEQGKEKHPTFYLHRSQLKPYHLDYCFASNSFLDKVQSIGIGKYESWIAHSDHAPVMISFD</sequence>
<evidence type="ECO:0000313" key="2">
    <source>
        <dbReference type="EMBL" id="MBK9983574.1"/>
    </source>
</evidence>